<evidence type="ECO:0008006" key="3">
    <source>
        <dbReference type="Google" id="ProtNLM"/>
    </source>
</evidence>
<sequence>MTGPFQFTCHYDPAVSVIRLMAKGAALPDDIHQIYQQALVTAEQNHCNKVLLDVTNLHLNYDSSQVMQVFESLDPIIRQMQIARLVPLSEFKHDLIEEFAEKRGYALKNFSNLEQALAWLNA</sequence>
<dbReference type="EMBL" id="BMLS01000001">
    <property type="protein sequence ID" value="GGO64323.1"/>
    <property type="molecule type" value="Genomic_DNA"/>
</dbReference>
<evidence type="ECO:0000313" key="1">
    <source>
        <dbReference type="EMBL" id="GGO64323.1"/>
    </source>
</evidence>
<reference evidence="1" key="2">
    <citation type="submission" date="2020-09" db="EMBL/GenBank/DDBJ databases">
        <authorList>
            <person name="Sun Q."/>
            <person name="Zhou Y."/>
        </authorList>
    </citation>
    <scope>NUCLEOTIDE SEQUENCE</scope>
    <source>
        <strain evidence="1">CGMCC 1.7086</strain>
    </source>
</reference>
<gene>
    <name evidence="1" type="ORF">GCM10010982_03450</name>
</gene>
<dbReference type="Proteomes" id="UP000606935">
    <property type="component" value="Unassembled WGS sequence"/>
</dbReference>
<evidence type="ECO:0000313" key="2">
    <source>
        <dbReference type="Proteomes" id="UP000606935"/>
    </source>
</evidence>
<organism evidence="1 2">
    <name type="scientific">Bowmanella pacifica</name>
    <dbReference type="NCBI Taxonomy" id="502051"/>
    <lineage>
        <taxon>Bacteria</taxon>
        <taxon>Pseudomonadati</taxon>
        <taxon>Pseudomonadota</taxon>
        <taxon>Gammaproteobacteria</taxon>
        <taxon>Alteromonadales</taxon>
        <taxon>Alteromonadaceae</taxon>
        <taxon>Bowmanella</taxon>
    </lineage>
</organism>
<dbReference type="RefSeq" id="WP_188689417.1">
    <property type="nucleotide sequence ID" value="NZ_BMLS01000001.1"/>
</dbReference>
<keyword evidence="2" id="KW-1185">Reference proteome</keyword>
<comment type="caution">
    <text evidence="1">The sequence shown here is derived from an EMBL/GenBank/DDBJ whole genome shotgun (WGS) entry which is preliminary data.</text>
</comment>
<name>A0A917YS01_9ALTE</name>
<protein>
    <recommendedName>
        <fullName evidence="3">SpoIIAA-like</fullName>
    </recommendedName>
</protein>
<reference evidence="1" key="1">
    <citation type="journal article" date="2014" name="Int. J. Syst. Evol. Microbiol.">
        <title>Complete genome sequence of Corynebacterium casei LMG S-19264T (=DSM 44701T), isolated from a smear-ripened cheese.</title>
        <authorList>
            <consortium name="US DOE Joint Genome Institute (JGI-PGF)"/>
            <person name="Walter F."/>
            <person name="Albersmeier A."/>
            <person name="Kalinowski J."/>
            <person name="Ruckert C."/>
        </authorList>
    </citation>
    <scope>NUCLEOTIDE SEQUENCE</scope>
    <source>
        <strain evidence="1">CGMCC 1.7086</strain>
    </source>
</reference>
<accession>A0A917YS01</accession>
<dbReference type="AlphaFoldDB" id="A0A917YS01"/>
<proteinExistence type="predicted"/>